<dbReference type="InterPro" id="IPR050832">
    <property type="entry name" value="Bact_Acetyltransf"/>
</dbReference>
<dbReference type="InterPro" id="IPR016181">
    <property type="entry name" value="Acyl_CoA_acyltransferase"/>
</dbReference>
<evidence type="ECO:0000313" key="5">
    <source>
        <dbReference type="Proteomes" id="UP000548867"/>
    </source>
</evidence>
<keyword evidence="5" id="KW-1185">Reference proteome</keyword>
<dbReference type="Pfam" id="PF00583">
    <property type="entry name" value="Acetyltransf_1"/>
    <property type="match status" value="1"/>
</dbReference>
<evidence type="ECO:0000256" key="1">
    <source>
        <dbReference type="ARBA" id="ARBA00022679"/>
    </source>
</evidence>
<keyword evidence="1" id="KW-0808">Transferase</keyword>
<dbReference type="PROSITE" id="PS51186">
    <property type="entry name" value="GNAT"/>
    <property type="match status" value="1"/>
</dbReference>
<reference evidence="4 5" key="1">
    <citation type="submission" date="2020-08" db="EMBL/GenBank/DDBJ databases">
        <title>Genomic Encyclopedia of Type Strains, Phase IV (KMG-IV): sequencing the most valuable type-strain genomes for metagenomic binning, comparative biology and taxonomic classification.</title>
        <authorList>
            <person name="Goeker M."/>
        </authorList>
    </citation>
    <scope>NUCLEOTIDE SEQUENCE [LARGE SCALE GENOMIC DNA]</scope>
    <source>
        <strain evidence="4 5">DSM 27057</strain>
    </source>
</reference>
<dbReference type="PANTHER" id="PTHR43877">
    <property type="entry name" value="AMINOALKYLPHOSPHONATE N-ACETYLTRANSFERASE-RELATED-RELATED"/>
    <property type="match status" value="1"/>
</dbReference>
<evidence type="ECO:0000313" key="4">
    <source>
        <dbReference type="EMBL" id="MBB3955816.1"/>
    </source>
</evidence>
<keyword evidence="4" id="KW-0689">Ribosomal protein</keyword>
<gene>
    <name evidence="4" type="ORF">GGR38_002772</name>
</gene>
<dbReference type="EMBL" id="JACIDX010000010">
    <property type="protein sequence ID" value="MBB3955816.1"/>
    <property type="molecule type" value="Genomic_DNA"/>
</dbReference>
<dbReference type="PANTHER" id="PTHR43877:SF1">
    <property type="entry name" value="ACETYLTRANSFERASE"/>
    <property type="match status" value="1"/>
</dbReference>
<keyword evidence="4" id="KW-0687">Ribonucleoprotein</keyword>
<name>A0A7W6CFY7_9SPHN</name>
<dbReference type="GO" id="GO:0005840">
    <property type="term" value="C:ribosome"/>
    <property type="evidence" value="ECO:0007669"/>
    <property type="project" value="UniProtKB-KW"/>
</dbReference>
<dbReference type="GO" id="GO:0016747">
    <property type="term" value="F:acyltransferase activity, transferring groups other than amino-acyl groups"/>
    <property type="evidence" value="ECO:0007669"/>
    <property type="project" value="InterPro"/>
</dbReference>
<dbReference type="RefSeq" id="WP_183626444.1">
    <property type="nucleotide sequence ID" value="NZ_JACIDX010000010.1"/>
</dbReference>
<dbReference type="SUPFAM" id="SSF55729">
    <property type="entry name" value="Acyl-CoA N-acyltransferases (Nat)"/>
    <property type="match status" value="1"/>
</dbReference>
<evidence type="ECO:0000256" key="2">
    <source>
        <dbReference type="ARBA" id="ARBA00023315"/>
    </source>
</evidence>
<evidence type="ECO:0000259" key="3">
    <source>
        <dbReference type="PROSITE" id="PS51186"/>
    </source>
</evidence>
<keyword evidence="2" id="KW-0012">Acyltransferase</keyword>
<comment type="caution">
    <text evidence="4">The sequence shown here is derived from an EMBL/GenBank/DDBJ whole genome shotgun (WGS) entry which is preliminary data.</text>
</comment>
<dbReference type="AlphaFoldDB" id="A0A7W6CFY7"/>
<feature type="domain" description="N-acetyltransferase" evidence="3">
    <location>
        <begin position="5"/>
        <end position="177"/>
    </location>
</feature>
<sequence>MTASITIRPASADDVPALAALKLHCFRDTFGPTGFAIPYPPADLALFEADSYGEPTVARELADPAHRTWVVQDADGALIAYVHIGPSKLPHPEREDGDGELYQLYLRREAQGAGLGKQLLDLALDELASWGRPIWIGVWQGNLKAQHVYAGRGFEIVGEYKFAVGDWRDEEFIMRRK</sequence>
<protein>
    <submittedName>
        <fullName evidence="4">Ribosomal protein S18 acetylase RimI-like enzyme</fullName>
    </submittedName>
</protein>
<proteinExistence type="predicted"/>
<dbReference type="InterPro" id="IPR000182">
    <property type="entry name" value="GNAT_dom"/>
</dbReference>
<organism evidence="4 5">
    <name type="scientific">Novosphingobium sediminicola</name>
    <dbReference type="NCBI Taxonomy" id="563162"/>
    <lineage>
        <taxon>Bacteria</taxon>
        <taxon>Pseudomonadati</taxon>
        <taxon>Pseudomonadota</taxon>
        <taxon>Alphaproteobacteria</taxon>
        <taxon>Sphingomonadales</taxon>
        <taxon>Sphingomonadaceae</taxon>
        <taxon>Novosphingobium</taxon>
    </lineage>
</organism>
<dbReference type="Proteomes" id="UP000548867">
    <property type="component" value="Unassembled WGS sequence"/>
</dbReference>
<accession>A0A7W6CFY7</accession>
<dbReference type="Gene3D" id="3.40.630.30">
    <property type="match status" value="1"/>
</dbReference>